<dbReference type="EMBL" id="NJIH01000001">
    <property type="protein sequence ID" value="OWT66213.1"/>
    <property type="molecule type" value="Genomic_DNA"/>
</dbReference>
<sequence>MKNLLMKVAVAACLAASGSIAAAAATSGSYPNRPVKVIVGFVPGGPTDLYARIAAHGLEQILGQQFVVENLAGASGAIAAATVAKSKPDGYTLLVNVVSDIITPLAKKSTGYNLQKDFAPIGLIADAPNVLVVNPSVPVDSLKGLIDYARQHPHTLNYGSAGTGTVSHLAGALLGSAAKIDITHVPYKGTNAAQMDLLAGRVSMMFDNLTNGLANAKAGKVKALAITSSQRWPGAKDLPTMAELGFPGVTITSVFGLMAPAGTPKPVVDKLSHALASVLKDKTYQDKIIQSGAQPGTLDAKGYGDYIAKQSKRWEQFLQQHPGIIPAK</sequence>
<dbReference type="Pfam" id="PF03401">
    <property type="entry name" value="TctC"/>
    <property type="match status" value="1"/>
</dbReference>
<proteinExistence type="inferred from homology"/>
<name>A0A225N0B3_9BURK</name>
<evidence type="ECO:0000313" key="4">
    <source>
        <dbReference type="Proteomes" id="UP000214603"/>
    </source>
</evidence>
<dbReference type="InterPro" id="IPR005064">
    <property type="entry name" value="BUG"/>
</dbReference>
<comment type="similarity">
    <text evidence="1">Belongs to the UPF0065 (bug) family.</text>
</comment>
<dbReference type="SUPFAM" id="SSF53850">
    <property type="entry name" value="Periplasmic binding protein-like II"/>
    <property type="match status" value="1"/>
</dbReference>
<dbReference type="Gene3D" id="3.40.190.150">
    <property type="entry name" value="Bordetella uptake gene, domain 1"/>
    <property type="match status" value="1"/>
</dbReference>
<evidence type="ECO:0000256" key="2">
    <source>
        <dbReference type="SAM" id="SignalP"/>
    </source>
</evidence>
<evidence type="ECO:0000256" key="1">
    <source>
        <dbReference type="ARBA" id="ARBA00006987"/>
    </source>
</evidence>
<dbReference type="PANTHER" id="PTHR42928:SF5">
    <property type="entry name" value="BLR1237 PROTEIN"/>
    <property type="match status" value="1"/>
</dbReference>
<keyword evidence="4" id="KW-1185">Reference proteome</keyword>
<dbReference type="PANTHER" id="PTHR42928">
    <property type="entry name" value="TRICARBOXYLATE-BINDING PROTEIN"/>
    <property type="match status" value="1"/>
</dbReference>
<feature type="chain" id="PRO_5012285079" description="ABC transporter substrate-binding protein" evidence="2">
    <location>
        <begin position="25"/>
        <end position="328"/>
    </location>
</feature>
<evidence type="ECO:0000313" key="3">
    <source>
        <dbReference type="EMBL" id="OWT66213.1"/>
    </source>
</evidence>
<protein>
    <recommendedName>
        <fullName evidence="5">ABC transporter substrate-binding protein</fullName>
    </recommendedName>
</protein>
<dbReference type="PIRSF" id="PIRSF017082">
    <property type="entry name" value="YflP"/>
    <property type="match status" value="1"/>
</dbReference>
<feature type="signal peptide" evidence="2">
    <location>
        <begin position="1"/>
        <end position="24"/>
    </location>
</feature>
<dbReference type="CDD" id="cd07012">
    <property type="entry name" value="PBP2_Bug_TTT"/>
    <property type="match status" value="1"/>
</dbReference>
<comment type="caution">
    <text evidence="3">The sequence shown here is derived from an EMBL/GenBank/DDBJ whole genome shotgun (WGS) entry which is preliminary data.</text>
</comment>
<dbReference type="RefSeq" id="WP_088601341.1">
    <property type="nucleotide sequence ID" value="NZ_NJIH01000001.1"/>
</dbReference>
<accession>A0A225N0B3</accession>
<dbReference type="Proteomes" id="UP000214603">
    <property type="component" value="Unassembled WGS sequence"/>
</dbReference>
<dbReference type="OrthoDB" id="8678825at2"/>
<dbReference type="AlphaFoldDB" id="A0A225N0B3"/>
<keyword evidence="2" id="KW-0732">Signal</keyword>
<reference evidence="4" key="1">
    <citation type="submission" date="2017-06" db="EMBL/GenBank/DDBJ databases">
        <title>Herbaspirillum phytohormonus sp. nov., isolated from the root nodule of Robinia pseudoacacia in lead-zinc mine.</title>
        <authorList>
            <person name="Fan M."/>
            <person name="Lin Y."/>
        </authorList>
    </citation>
    <scope>NUCLEOTIDE SEQUENCE [LARGE SCALE GENOMIC DNA]</scope>
    <source>
        <strain evidence="4">SC-089</strain>
    </source>
</reference>
<gene>
    <name evidence="3" type="ORF">CEY11_00225</name>
</gene>
<dbReference type="Gene3D" id="3.40.190.10">
    <property type="entry name" value="Periplasmic binding protein-like II"/>
    <property type="match status" value="1"/>
</dbReference>
<dbReference type="InterPro" id="IPR042100">
    <property type="entry name" value="Bug_dom1"/>
</dbReference>
<organism evidence="3 4">
    <name type="scientific">Candidimonas nitroreducens</name>
    <dbReference type="NCBI Taxonomy" id="683354"/>
    <lineage>
        <taxon>Bacteria</taxon>
        <taxon>Pseudomonadati</taxon>
        <taxon>Pseudomonadota</taxon>
        <taxon>Betaproteobacteria</taxon>
        <taxon>Burkholderiales</taxon>
        <taxon>Alcaligenaceae</taxon>
        <taxon>Candidimonas</taxon>
    </lineage>
</organism>
<evidence type="ECO:0008006" key="5">
    <source>
        <dbReference type="Google" id="ProtNLM"/>
    </source>
</evidence>